<dbReference type="Proteomes" id="UP000259173">
    <property type="component" value="Unassembled WGS sequence"/>
</dbReference>
<evidence type="ECO:0000313" key="1">
    <source>
        <dbReference type="EMBL" id="HAE94734.1"/>
    </source>
</evidence>
<comment type="caution">
    <text evidence="1">The sequence shown here is derived from an EMBL/GenBank/DDBJ whole genome shotgun (WGS) entry which is preliminary data.</text>
</comment>
<sequence>MNLDFTPEEIAFRNEVREFIRDNYPKELDGIGTREDLTREEFL</sequence>
<gene>
    <name evidence="1" type="ORF">DCG65_09245</name>
</gene>
<reference evidence="1 2" key="1">
    <citation type="journal article" date="2018" name="Nat. Biotechnol.">
        <title>A standardized bacterial taxonomy based on genome phylogeny substantially revises the tree of life.</title>
        <authorList>
            <person name="Parks D.H."/>
            <person name="Chuvochina M."/>
            <person name="Waite D.W."/>
            <person name="Rinke C."/>
            <person name="Skarshewski A."/>
            <person name="Chaumeil P.A."/>
            <person name="Hugenholtz P."/>
        </authorList>
    </citation>
    <scope>NUCLEOTIDE SEQUENCE [LARGE SCALE GENOMIC DNA]</scope>
    <source>
        <strain evidence="1">UBA8557</strain>
    </source>
</reference>
<name>A0A3B9L1N5_9PROT</name>
<accession>A0A3B9L1N5</accession>
<evidence type="ECO:0000313" key="2">
    <source>
        <dbReference type="Proteomes" id="UP000259173"/>
    </source>
</evidence>
<organism evidence="1 2">
    <name type="scientific">Hyphomonas atlantica</name>
    <dbReference type="NCBI Taxonomy" id="1280948"/>
    <lineage>
        <taxon>Bacteria</taxon>
        <taxon>Pseudomonadati</taxon>
        <taxon>Pseudomonadota</taxon>
        <taxon>Alphaproteobacteria</taxon>
        <taxon>Hyphomonadales</taxon>
        <taxon>Hyphomonadaceae</taxon>
        <taxon>Hyphomonas</taxon>
    </lineage>
</organism>
<protein>
    <submittedName>
        <fullName evidence="1">Pimeloyl-CoA dehydrogenase large subunit</fullName>
    </submittedName>
</protein>
<proteinExistence type="predicted"/>
<dbReference type="AlphaFoldDB" id="A0A3B9L1N5"/>
<feature type="non-terminal residue" evidence="1">
    <location>
        <position position="43"/>
    </location>
</feature>
<dbReference type="EMBL" id="DMBR01000282">
    <property type="protein sequence ID" value="HAE94734.1"/>
    <property type="molecule type" value="Genomic_DNA"/>
</dbReference>